<dbReference type="Ensembl" id="ENSSPAT00000023702.1">
    <property type="protein sequence ID" value="ENSSPAP00000023323.1"/>
    <property type="gene ID" value="ENSSPAG00000017596.1"/>
</dbReference>
<name>A0A3B5APE5_9TELE</name>
<organism evidence="1">
    <name type="scientific">Stegastes partitus</name>
    <name type="common">bicolor damselfish</name>
    <dbReference type="NCBI Taxonomy" id="144197"/>
    <lineage>
        <taxon>Eukaryota</taxon>
        <taxon>Metazoa</taxon>
        <taxon>Chordata</taxon>
        <taxon>Craniata</taxon>
        <taxon>Vertebrata</taxon>
        <taxon>Euteleostomi</taxon>
        <taxon>Actinopterygii</taxon>
        <taxon>Neopterygii</taxon>
        <taxon>Teleostei</taxon>
        <taxon>Neoteleostei</taxon>
        <taxon>Acanthomorphata</taxon>
        <taxon>Ovalentaria</taxon>
        <taxon>Pomacentridae</taxon>
        <taxon>Stegastes</taxon>
    </lineage>
</organism>
<reference evidence="1" key="1">
    <citation type="submission" date="2023-09" db="UniProtKB">
        <authorList>
            <consortium name="Ensembl"/>
        </authorList>
    </citation>
    <scope>IDENTIFICATION</scope>
</reference>
<proteinExistence type="predicted"/>
<sequence length="144" mass="14894">MGGGKVTFNTAGIKEMRDNVDRPGNVSAKVAYGDANISRTNGSFAAGVGHVRAEWSILDAEANGPNTSADVEVSKERFSAQAKAELYSASVSAGPVTFKTGVSVDFGVGVGEDGVEAQVMGTGFSFGRKMGISLFGNGFEFGLW</sequence>
<accession>A0A3B5APE5</accession>
<dbReference type="GeneTree" id="ENSGT00600000085659"/>
<protein>
    <submittedName>
        <fullName evidence="1">Uncharacterized protein</fullName>
    </submittedName>
</protein>
<dbReference type="AlphaFoldDB" id="A0A3B5APE5"/>
<evidence type="ECO:0000313" key="1">
    <source>
        <dbReference type="Ensembl" id="ENSSPAP00000023323.1"/>
    </source>
</evidence>